<feature type="compositionally biased region" description="Low complexity" evidence="1">
    <location>
        <begin position="385"/>
        <end position="394"/>
    </location>
</feature>
<feature type="transmembrane region" description="Helical" evidence="2">
    <location>
        <begin position="305"/>
        <end position="323"/>
    </location>
</feature>
<dbReference type="EMBL" id="CP035491">
    <property type="protein sequence ID" value="QAY72317.1"/>
    <property type="molecule type" value="Genomic_DNA"/>
</dbReference>
<feature type="transmembrane region" description="Helical" evidence="2">
    <location>
        <begin position="275"/>
        <end position="293"/>
    </location>
</feature>
<feature type="transmembrane region" description="Helical" evidence="2">
    <location>
        <begin position="136"/>
        <end position="158"/>
    </location>
</feature>
<gene>
    <name evidence="3" type="ORF">ET445_02155</name>
</gene>
<keyword evidence="4" id="KW-1185">Reference proteome</keyword>
<keyword evidence="2" id="KW-1133">Transmembrane helix</keyword>
<dbReference type="RefSeq" id="WP_129188417.1">
    <property type="nucleotide sequence ID" value="NZ_CP035491.1"/>
</dbReference>
<dbReference type="AlphaFoldDB" id="A0A4P6FF01"/>
<protein>
    <recommendedName>
        <fullName evidence="5">DUF998 domain-containing protein</fullName>
    </recommendedName>
</protein>
<evidence type="ECO:0008006" key="5">
    <source>
        <dbReference type="Google" id="ProtNLM"/>
    </source>
</evidence>
<feature type="transmembrane region" description="Helical" evidence="2">
    <location>
        <begin position="170"/>
        <end position="188"/>
    </location>
</feature>
<feature type="transmembrane region" description="Helical" evidence="2">
    <location>
        <begin position="30"/>
        <end position="47"/>
    </location>
</feature>
<keyword evidence="2" id="KW-0812">Transmembrane</keyword>
<evidence type="ECO:0000313" key="3">
    <source>
        <dbReference type="EMBL" id="QAY72317.1"/>
    </source>
</evidence>
<feature type="transmembrane region" description="Helical" evidence="2">
    <location>
        <begin position="111"/>
        <end position="130"/>
    </location>
</feature>
<evidence type="ECO:0000256" key="1">
    <source>
        <dbReference type="SAM" id="MobiDB-lite"/>
    </source>
</evidence>
<evidence type="ECO:0000313" key="4">
    <source>
        <dbReference type="Proteomes" id="UP000291259"/>
    </source>
</evidence>
<feature type="compositionally biased region" description="Basic residues" evidence="1">
    <location>
        <begin position="395"/>
        <end position="414"/>
    </location>
</feature>
<proteinExistence type="predicted"/>
<accession>A0A4P6FF01</accession>
<sequence length="444" mass="45509">MVDRPIGRRIADAVARGAVSNGGHVAVRRVHVLLISAAAGIVLARAADGGVGSGHAGVLDGFTAASVADLLPALVGAAITAAVLLVVSGSDAGLALLDRLGLAGIGEQARATANGVVWAGLVLLIVHFTLPAYAAIPGGAIAVGLGLATALGIVTAKLHRAAITHEGYRSFNLVAMLLAAGSVASMSLTPTGEWWTRNFSTLGTSDDLAAACFNVAVTVAGAAMALLGPALSEGLRARRFELRPGGLIVLRVLIAVIGVSLMGVGLVPIDHDADLHNLFACGAAAGFALATLAIRRFARRMPRALVVFSYAALVVEVAAMAGYDLLGLFNLTVFEIVAFTLVFAWLIALVATTGHHGASAERDRTRLLGVHVRWRRRVRRGASMRHAPGPGARAAVRHGPGRPGRARHGRRAPRVRVAESCRRTAGAGADEPPDVRMGGTCAGG</sequence>
<feature type="transmembrane region" description="Helical" evidence="2">
    <location>
        <begin position="248"/>
        <end position="269"/>
    </location>
</feature>
<dbReference type="OrthoDB" id="5048128at2"/>
<keyword evidence="2" id="KW-0472">Membrane</keyword>
<dbReference type="Proteomes" id="UP000291259">
    <property type="component" value="Chromosome"/>
</dbReference>
<feature type="transmembrane region" description="Helical" evidence="2">
    <location>
        <begin position="329"/>
        <end position="352"/>
    </location>
</feature>
<dbReference type="KEGG" id="agf:ET445_02155"/>
<name>A0A4P6FF01_9MICO</name>
<feature type="transmembrane region" description="Helical" evidence="2">
    <location>
        <begin position="67"/>
        <end position="90"/>
    </location>
</feature>
<feature type="region of interest" description="Disordered" evidence="1">
    <location>
        <begin position="382"/>
        <end position="444"/>
    </location>
</feature>
<reference evidence="3 4" key="1">
    <citation type="submission" date="2019-01" db="EMBL/GenBank/DDBJ databases">
        <title>Genome sequencing of strain FW100M-8.</title>
        <authorList>
            <person name="Heo J."/>
            <person name="Kim S.-J."/>
            <person name="Kim J.-S."/>
            <person name="Hong S.-B."/>
            <person name="Kwon S.-W."/>
        </authorList>
    </citation>
    <scope>NUCLEOTIDE SEQUENCE [LARGE SCALE GENOMIC DNA]</scope>
    <source>
        <strain evidence="3 4">FW100M-8</strain>
    </source>
</reference>
<feature type="transmembrane region" description="Helical" evidence="2">
    <location>
        <begin position="208"/>
        <end position="227"/>
    </location>
</feature>
<organism evidence="3 4">
    <name type="scientific">Agromyces protaetiae</name>
    <dbReference type="NCBI Taxonomy" id="2509455"/>
    <lineage>
        <taxon>Bacteria</taxon>
        <taxon>Bacillati</taxon>
        <taxon>Actinomycetota</taxon>
        <taxon>Actinomycetes</taxon>
        <taxon>Micrococcales</taxon>
        <taxon>Microbacteriaceae</taxon>
        <taxon>Agromyces</taxon>
    </lineage>
</organism>
<evidence type="ECO:0000256" key="2">
    <source>
        <dbReference type="SAM" id="Phobius"/>
    </source>
</evidence>